<dbReference type="AlphaFoldDB" id="A0A106C2H9"/>
<name>A0A106C2H9_SHEFR</name>
<accession>A0A106C2H9</accession>
<protein>
    <submittedName>
        <fullName evidence="1">Uncharacterized protein</fullName>
    </submittedName>
</protein>
<evidence type="ECO:0000313" key="2">
    <source>
        <dbReference type="Proteomes" id="UP000055702"/>
    </source>
</evidence>
<evidence type="ECO:0000313" key="1">
    <source>
        <dbReference type="EMBL" id="KVX03047.1"/>
    </source>
</evidence>
<reference evidence="1 2" key="1">
    <citation type="submission" date="2016-01" db="EMBL/GenBank/DDBJ databases">
        <title>Draft genome of the antarctic isolate Shewanella frigidimarina Ag06-30.</title>
        <authorList>
            <person name="Parmeciano Di Noto G."/>
            <person name="Vazquez S."/>
            <person name="Mac Cormack W."/>
            <person name="Iriarte A."/>
            <person name="Quiroga C."/>
        </authorList>
    </citation>
    <scope>NUCLEOTIDE SEQUENCE [LARGE SCALE GENOMIC DNA]</scope>
    <source>
        <strain evidence="1 2">Ag06-30</strain>
    </source>
</reference>
<dbReference type="Proteomes" id="UP000055702">
    <property type="component" value="Unassembled WGS sequence"/>
</dbReference>
<sequence length="96" mass="10747">MSPTMSFTKQQLHRSLTDYDVCSHSKSIVTAVCSVSSSPVKPIWVTALSQGSDVKLYGIELSRQTMSSWRDKSVTLFAKLVERLKAELLKPKIVCR</sequence>
<dbReference type="EMBL" id="LRDC01000001">
    <property type="protein sequence ID" value="KVX03047.1"/>
    <property type="molecule type" value="Genomic_DNA"/>
</dbReference>
<proteinExistence type="predicted"/>
<comment type="caution">
    <text evidence="1">The sequence shown here is derived from an EMBL/GenBank/DDBJ whole genome shotgun (WGS) entry which is preliminary data.</text>
</comment>
<gene>
    <name evidence="1" type="ORF">AWJ07_00250</name>
</gene>
<organism evidence="1">
    <name type="scientific">Shewanella frigidimarina</name>
    <dbReference type="NCBI Taxonomy" id="56812"/>
    <lineage>
        <taxon>Bacteria</taxon>
        <taxon>Pseudomonadati</taxon>
        <taxon>Pseudomonadota</taxon>
        <taxon>Gammaproteobacteria</taxon>
        <taxon>Alteromonadales</taxon>
        <taxon>Shewanellaceae</taxon>
        <taxon>Shewanella</taxon>
    </lineage>
</organism>